<keyword evidence="3 10" id="KW-0732">Signal</keyword>
<evidence type="ECO:0000256" key="1">
    <source>
        <dbReference type="ARBA" id="ARBA00004370"/>
    </source>
</evidence>
<feature type="region of interest" description="Disordered" evidence="9">
    <location>
        <begin position="567"/>
        <end position="603"/>
    </location>
</feature>
<dbReference type="InterPro" id="IPR005644">
    <property type="entry name" value="NolW-like"/>
</dbReference>
<evidence type="ECO:0000256" key="6">
    <source>
        <dbReference type="PROSITE-ProRule" id="PRU00339"/>
    </source>
</evidence>
<dbReference type="Gene3D" id="3.30.1370.120">
    <property type="match status" value="1"/>
</dbReference>
<keyword evidence="2 8" id="KW-0813">Transport</keyword>
<gene>
    <name evidence="12" type="ORF">DFR35_2143</name>
</gene>
<name>A0A497XB86_9PROT</name>
<feature type="chain" id="PRO_5019838888" evidence="10">
    <location>
        <begin position="19"/>
        <end position="603"/>
    </location>
</feature>
<proteinExistence type="inferred from homology"/>
<comment type="caution">
    <text evidence="12">The sequence shown here is derived from an EMBL/GenBank/DDBJ whole genome shotgun (WGS) entry which is preliminary data.</text>
</comment>
<sequence length="603" mass="65081">MKRLIALLSLLLLLGACASGNGLFREGQQLAEQGRLEEALPRFEAALRETPNRAEVRLAVASTRERLAGQALQQADLALAQGRRNDADALAARALALDPGNARARKLLDSAQFERRRAQWQIEAEAAWGRGDADAALARLQAILAEAPSDAAALRLREAIEASLTLPAPDPKLAAALARPVSIEFKDASLKQVFEVLARTSGINFVFDKDVKADQPSTVYLRRATVKEVLAAVLMSQQLEQRVIDAGTILVYPNTPAKARDHQALTIKTFYLTNADAKTVAGTLRTILKAKDIVVDEKQNMIVMRDTPEAVRLTEKLLAVHDLPEPEVMLEVEILEVKRSRLLDLGIRWPDQLALTPLPGTAGGTLTLSDVLNATSRSLGAQLPPLVISAGKSENDTNLLANPRIRTRNRETAKIMIGDRVPNITATATATGFVAESVQYVDVGLKLDVQPTIYLDNQVLIRINLEVSSIVDQVKTKAGTLAYQIGTRNASTVLRLKDGENQVLAGLISDAERSSANKVPGLGDLPLIGRLFGSRSDDGQKTELMLSITPRLVRSVNRPALARTEFDSGTEASLRARGPDLSAYTEAVPPSQPAAPAETAPAR</sequence>
<feature type="domain" description="Secretin/TonB short N-terminal" evidence="11">
    <location>
        <begin position="203"/>
        <end position="254"/>
    </location>
</feature>
<dbReference type="GO" id="GO:0009306">
    <property type="term" value="P:protein secretion"/>
    <property type="evidence" value="ECO:0007669"/>
    <property type="project" value="InterPro"/>
</dbReference>
<dbReference type="SUPFAM" id="SSF48452">
    <property type="entry name" value="TPR-like"/>
    <property type="match status" value="1"/>
</dbReference>
<dbReference type="InterPro" id="IPR011662">
    <property type="entry name" value="Secretin/TonB_short_N"/>
</dbReference>
<organism evidence="12 13">
    <name type="scientific">Sulfurisoma sediminicola</name>
    <dbReference type="NCBI Taxonomy" id="1381557"/>
    <lineage>
        <taxon>Bacteria</taxon>
        <taxon>Pseudomonadati</taxon>
        <taxon>Pseudomonadota</taxon>
        <taxon>Betaproteobacteria</taxon>
        <taxon>Nitrosomonadales</taxon>
        <taxon>Sterolibacteriaceae</taxon>
        <taxon>Sulfurisoma</taxon>
    </lineage>
</organism>
<dbReference type="InterPro" id="IPR038591">
    <property type="entry name" value="NolW-like_sf"/>
</dbReference>
<dbReference type="PROSITE" id="PS51257">
    <property type="entry name" value="PROKAR_LIPOPROTEIN"/>
    <property type="match status" value="1"/>
</dbReference>
<dbReference type="PANTHER" id="PTHR30332:SF17">
    <property type="entry name" value="TYPE IV PILIATION SYSTEM PROTEIN DR_0774-RELATED"/>
    <property type="match status" value="1"/>
</dbReference>
<keyword evidence="5" id="KW-0998">Cell outer membrane</keyword>
<feature type="repeat" description="TPR" evidence="6">
    <location>
        <begin position="20"/>
        <end position="53"/>
    </location>
</feature>
<dbReference type="SMART" id="SM00965">
    <property type="entry name" value="STN"/>
    <property type="match status" value="1"/>
</dbReference>
<evidence type="ECO:0000256" key="10">
    <source>
        <dbReference type="SAM" id="SignalP"/>
    </source>
</evidence>
<evidence type="ECO:0000313" key="12">
    <source>
        <dbReference type="EMBL" id="RLJ63519.1"/>
    </source>
</evidence>
<keyword evidence="4" id="KW-0472">Membrane</keyword>
<comment type="similarity">
    <text evidence="7">Belongs to the bacterial secretin family.</text>
</comment>
<keyword evidence="13" id="KW-1185">Reference proteome</keyword>
<dbReference type="RefSeq" id="WP_121242337.1">
    <property type="nucleotide sequence ID" value="NZ_BHVV01000003.1"/>
</dbReference>
<dbReference type="InterPro" id="IPR011990">
    <property type="entry name" value="TPR-like_helical_dom_sf"/>
</dbReference>
<dbReference type="Pfam" id="PF00263">
    <property type="entry name" value="Secretin"/>
    <property type="match status" value="1"/>
</dbReference>
<reference evidence="12 13" key="1">
    <citation type="submission" date="2018-10" db="EMBL/GenBank/DDBJ databases">
        <title>Genomic Encyclopedia of Type Strains, Phase IV (KMG-IV): sequencing the most valuable type-strain genomes for metagenomic binning, comparative biology and taxonomic classification.</title>
        <authorList>
            <person name="Goeker M."/>
        </authorList>
    </citation>
    <scope>NUCLEOTIDE SEQUENCE [LARGE SCALE GENOMIC DNA]</scope>
    <source>
        <strain evidence="12 13">DSM 26916</strain>
    </source>
</reference>
<dbReference type="GO" id="GO:0015627">
    <property type="term" value="C:type II protein secretion system complex"/>
    <property type="evidence" value="ECO:0007669"/>
    <property type="project" value="TreeGrafter"/>
</dbReference>
<accession>A0A497XB86</accession>
<dbReference type="Gene3D" id="3.30.1370.130">
    <property type="match status" value="1"/>
</dbReference>
<evidence type="ECO:0000256" key="7">
    <source>
        <dbReference type="RuleBase" id="RU004003"/>
    </source>
</evidence>
<evidence type="ECO:0000256" key="8">
    <source>
        <dbReference type="RuleBase" id="RU004004"/>
    </source>
</evidence>
<evidence type="ECO:0000256" key="4">
    <source>
        <dbReference type="ARBA" id="ARBA00023136"/>
    </source>
</evidence>
<dbReference type="EMBL" id="RCCI01000006">
    <property type="protein sequence ID" value="RLJ63519.1"/>
    <property type="molecule type" value="Genomic_DNA"/>
</dbReference>
<dbReference type="Proteomes" id="UP000268908">
    <property type="component" value="Unassembled WGS sequence"/>
</dbReference>
<dbReference type="InterPro" id="IPR001775">
    <property type="entry name" value="GspD/PilQ"/>
</dbReference>
<dbReference type="OrthoDB" id="9775455at2"/>
<evidence type="ECO:0000256" key="5">
    <source>
        <dbReference type="ARBA" id="ARBA00023237"/>
    </source>
</evidence>
<dbReference type="GO" id="GO:0009279">
    <property type="term" value="C:cell outer membrane"/>
    <property type="evidence" value="ECO:0007669"/>
    <property type="project" value="UniProtKB-SubCell"/>
</dbReference>
<evidence type="ECO:0000256" key="9">
    <source>
        <dbReference type="SAM" id="MobiDB-lite"/>
    </source>
</evidence>
<evidence type="ECO:0000256" key="3">
    <source>
        <dbReference type="ARBA" id="ARBA00022729"/>
    </source>
</evidence>
<evidence type="ECO:0000259" key="11">
    <source>
        <dbReference type="SMART" id="SM00965"/>
    </source>
</evidence>
<dbReference type="InterPro" id="IPR004846">
    <property type="entry name" value="T2SS/T3SS_dom"/>
</dbReference>
<keyword evidence="6" id="KW-0802">TPR repeat</keyword>
<dbReference type="AlphaFoldDB" id="A0A497XB86"/>
<dbReference type="PROSITE" id="PS50005">
    <property type="entry name" value="TPR"/>
    <property type="match status" value="1"/>
</dbReference>
<feature type="signal peptide" evidence="10">
    <location>
        <begin position="1"/>
        <end position="18"/>
    </location>
</feature>
<dbReference type="PRINTS" id="PR01032">
    <property type="entry name" value="PHAGEIV"/>
</dbReference>
<dbReference type="PRINTS" id="PR00811">
    <property type="entry name" value="BCTERIALGSPD"/>
</dbReference>
<dbReference type="InterPro" id="IPR019734">
    <property type="entry name" value="TPR_rpt"/>
</dbReference>
<protein>
    <submittedName>
        <fullName evidence="12">General secretion pathway protein D</fullName>
    </submittedName>
</protein>
<comment type="subcellular location">
    <subcellularLocation>
        <location evidence="8">Cell outer membrane</location>
    </subcellularLocation>
    <subcellularLocation>
        <location evidence="1">Membrane</location>
    </subcellularLocation>
</comment>
<dbReference type="InterPro" id="IPR050810">
    <property type="entry name" value="Bact_Secretion_Sys_Channel"/>
</dbReference>
<evidence type="ECO:0000256" key="2">
    <source>
        <dbReference type="ARBA" id="ARBA00022448"/>
    </source>
</evidence>
<dbReference type="Gene3D" id="1.25.40.10">
    <property type="entry name" value="Tetratricopeptide repeat domain"/>
    <property type="match status" value="1"/>
</dbReference>
<evidence type="ECO:0000313" key="13">
    <source>
        <dbReference type="Proteomes" id="UP000268908"/>
    </source>
</evidence>
<dbReference type="PANTHER" id="PTHR30332">
    <property type="entry name" value="PROBABLE GENERAL SECRETION PATHWAY PROTEIN D"/>
    <property type="match status" value="1"/>
</dbReference>
<dbReference type="Pfam" id="PF03958">
    <property type="entry name" value="Secretin_N"/>
    <property type="match status" value="1"/>
</dbReference>